<dbReference type="SUPFAM" id="SSF53474">
    <property type="entry name" value="alpha/beta-Hydrolases"/>
    <property type="match status" value="1"/>
</dbReference>
<sequence>MFKKLMITFLVIFLCPSIANAMHTPAKISYIAIPVTTPEKNWQVSGQLRMPFNATENTPAVIILHSSAGVDSTGMFYASALNRRGIATLELDLWGARDLAGGSANRPATPQETLPDVFSALAYLAEHSLIDKDRIGVMGFSWGGVLSLLTASENYMSLTGQPYRFAGHIAHYPICWLYNYAPGFEFTNFTGAPILIQTGAKDDYDLPETCPNLVASLPEEEQEFVKVKVYKRAYHAWDRLEPKWIVEDPFSHLGQGGQVTLAPNFITAYQSKYRVEKFFSELFGLTRSRQNNDSVDINGDIGN</sequence>
<dbReference type="Pfam" id="PF01738">
    <property type="entry name" value="DLH"/>
    <property type="match status" value="1"/>
</dbReference>
<dbReference type="PANTHER" id="PTHR22946:SF9">
    <property type="entry name" value="POLYKETIDE TRANSFERASE AF380"/>
    <property type="match status" value="1"/>
</dbReference>
<evidence type="ECO:0000313" key="5">
    <source>
        <dbReference type="Proteomes" id="UP001500021"/>
    </source>
</evidence>
<feature type="domain" description="Dienelactone hydrolase" evidence="3">
    <location>
        <begin position="54"/>
        <end position="239"/>
    </location>
</feature>
<dbReference type="InterPro" id="IPR002471">
    <property type="entry name" value="Pept_S9_AS"/>
</dbReference>
<dbReference type="EMBL" id="BAAAFA010000002">
    <property type="protein sequence ID" value="GAA0813480.1"/>
    <property type="molecule type" value="Genomic_DNA"/>
</dbReference>
<comment type="caution">
    <text evidence="4">The sequence shown here is derived from an EMBL/GenBank/DDBJ whole genome shotgun (WGS) entry which is preliminary data.</text>
</comment>
<organism evidence="4 5">
    <name type="scientific">Colwellia asteriadis</name>
    <dbReference type="NCBI Taxonomy" id="517723"/>
    <lineage>
        <taxon>Bacteria</taxon>
        <taxon>Pseudomonadati</taxon>
        <taxon>Pseudomonadota</taxon>
        <taxon>Gammaproteobacteria</taxon>
        <taxon>Alteromonadales</taxon>
        <taxon>Colwelliaceae</taxon>
        <taxon>Colwellia</taxon>
    </lineage>
</organism>
<dbReference type="Gene3D" id="3.40.50.1820">
    <property type="entry name" value="alpha/beta hydrolase"/>
    <property type="match status" value="1"/>
</dbReference>
<proteinExistence type="predicted"/>
<keyword evidence="1" id="KW-0378">Hydrolase</keyword>
<dbReference type="Proteomes" id="UP001500021">
    <property type="component" value="Unassembled WGS sequence"/>
</dbReference>
<evidence type="ECO:0000313" key="4">
    <source>
        <dbReference type="EMBL" id="GAA0813480.1"/>
    </source>
</evidence>
<keyword evidence="5" id="KW-1185">Reference proteome</keyword>
<dbReference type="PROSITE" id="PS00708">
    <property type="entry name" value="PRO_ENDOPEP_SER"/>
    <property type="match status" value="1"/>
</dbReference>
<accession>A0ABN1L4F6</accession>
<feature type="signal peptide" evidence="2">
    <location>
        <begin position="1"/>
        <end position="21"/>
    </location>
</feature>
<evidence type="ECO:0000256" key="1">
    <source>
        <dbReference type="ARBA" id="ARBA00022801"/>
    </source>
</evidence>
<dbReference type="PANTHER" id="PTHR22946">
    <property type="entry name" value="DIENELACTONE HYDROLASE DOMAIN-CONTAINING PROTEIN-RELATED"/>
    <property type="match status" value="1"/>
</dbReference>
<name>A0ABN1L4F6_9GAMM</name>
<reference evidence="4 5" key="1">
    <citation type="journal article" date="2019" name="Int. J. Syst. Evol. Microbiol.">
        <title>The Global Catalogue of Microorganisms (GCM) 10K type strain sequencing project: providing services to taxonomists for standard genome sequencing and annotation.</title>
        <authorList>
            <consortium name="The Broad Institute Genomics Platform"/>
            <consortium name="The Broad Institute Genome Sequencing Center for Infectious Disease"/>
            <person name="Wu L."/>
            <person name="Ma J."/>
        </authorList>
    </citation>
    <scope>NUCLEOTIDE SEQUENCE [LARGE SCALE GENOMIC DNA]</scope>
    <source>
        <strain evidence="4 5">JCM 15608</strain>
    </source>
</reference>
<dbReference type="RefSeq" id="WP_343815458.1">
    <property type="nucleotide sequence ID" value="NZ_BAAAFA010000002.1"/>
</dbReference>
<feature type="chain" id="PRO_5045666540" description="Dienelactone hydrolase domain-containing protein" evidence="2">
    <location>
        <begin position="22"/>
        <end position="303"/>
    </location>
</feature>
<protein>
    <recommendedName>
        <fullName evidence="3">Dienelactone hydrolase domain-containing protein</fullName>
    </recommendedName>
</protein>
<evidence type="ECO:0000256" key="2">
    <source>
        <dbReference type="SAM" id="SignalP"/>
    </source>
</evidence>
<keyword evidence="2" id="KW-0732">Signal</keyword>
<dbReference type="InterPro" id="IPR050261">
    <property type="entry name" value="FrsA_esterase"/>
</dbReference>
<evidence type="ECO:0000259" key="3">
    <source>
        <dbReference type="Pfam" id="PF01738"/>
    </source>
</evidence>
<gene>
    <name evidence="4" type="ORF">GCM10009111_08940</name>
</gene>
<dbReference type="InterPro" id="IPR029058">
    <property type="entry name" value="AB_hydrolase_fold"/>
</dbReference>
<dbReference type="InterPro" id="IPR002925">
    <property type="entry name" value="Dienelactn_hydro"/>
</dbReference>